<evidence type="ECO:0000313" key="1">
    <source>
        <dbReference type="EMBL" id="JAE05735.1"/>
    </source>
</evidence>
<reference evidence="1" key="2">
    <citation type="journal article" date="2015" name="Data Brief">
        <title>Shoot transcriptome of the giant reed, Arundo donax.</title>
        <authorList>
            <person name="Barrero R.A."/>
            <person name="Guerrero F.D."/>
            <person name="Moolhuijzen P."/>
            <person name="Goolsby J.A."/>
            <person name="Tidwell J."/>
            <person name="Bellgard S.E."/>
            <person name="Bellgard M.I."/>
        </authorList>
    </citation>
    <scope>NUCLEOTIDE SEQUENCE</scope>
    <source>
        <tissue evidence="1">Shoot tissue taken approximately 20 cm above the soil surface</tissue>
    </source>
</reference>
<organism evidence="1">
    <name type="scientific">Arundo donax</name>
    <name type="common">Giant reed</name>
    <name type="synonym">Donax arundinaceus</name>
    <dbReference type="NCBI Taxonomy" id="35708"/>
    <lineage>
        <taxon>Eukaryota</taxon>
        <taxon>Viridiplantae</taxon>
        <taxon>Streptophyta</taxon>
        <taxon>Embryophyta</taxon>
        <taxon>Tracheophyta</taxon>
        <taxon>Spermatophyta</taxon>
        <taxon>Magnoliopsida</taxon>
        <taxon>Liliopsida</taxon>
        <taxon>Poales</taxon>
        <taxon>Poaceae</taxon>
        <taxon>PACMAD clade</taxon>
        <taxon>Arundinoideae</taxon>
        <taxon>Arundineae</taxon>
        <taxon>Arundo</taxon>
    </lineage>
</organism>
<reference evidence="1" key="1">
    <citation type="submission" date="2014-09" db="EMBL/GenBank/DDBJ databases">
        <authorList>
            <person name="Magalhaes I.L.F."/>
            <person name="Oliveira U."/>
            <person name="Santos F.R."/>
            <person name="Vidigal T.H.D.A."/>
            <person name="Brescovit A.D."/>
            <person name="Santos A.J."/>
        </authorList>
    </citation>
    <scope>NUCLEOTIDE SEQUENCE</scope>
    <source>
        <tissue evidence="1">Shoot tissue taken approximately 20 cm above the soil surface</tissue>
    </source>
</reference>
<name>A0A0A9EYA0_ARUDO</name>
<dbReference type="EMBL" id="GBRH01192161">
    <property type="protein sequence ID" value="JAE05735.1"/>
    <property type="molecule type" value="Transcribed_RNA"/>
</dbReference>
<sequence length="31" mass="3177">MGSTSGPMVVMFDLSASPAMAISSLDSEMPE</sequence>
<proteinExistence type="predicted"/>
<accession>A0A0A9EYA0</accession>
<protein>
    <submittedName>
        <fullName evidence="1">Uncharacterized protein</fullName>
    </submittedName>
</protein>
<dbReference type="AlphaFoldDB" id="A0A0A9EYA0"/>